<keyword evidence="4" id="KW-0723">Serine/threonine-protein kinase</keyword>
<sequence length="559" mass="62007">MIVLLWALVGFAVLGCGSCIKCHCDDERAGNRFSLVPCNITPGEKLGVCECPPPDAKCVWLYGMGSPTATPDIHSFCVAPHLLSRRPSSPFALTAKSSSDLLKGYCTYPEQYNRHRMGWGRVYRHCCDDADFCNNFEAEWKLMAETWPHLYGPSSTPAPPTTTAPPPAMTVEEWMDRLAEAASLPRWAVAVVFFVVAGLLFVVFFAFGFLMARRYRWGDKKIEADSEIGNDVSDTDSDTDSDPGPPITIQSTVAAGITIERTIGRGRFGTVCLATWRGGPVAVKIFASRDSMSWARESDIYSTAMLHHENLLGFIASDTLDTGTQTEFWLIMDYHHLGSLYDYLNIRPVSQLQLMAMMYSIANGLTHLHLELIGTNNQDKPSIAHRDLKSKNILVKRNGECCIADLGLAVRFSSDSKTVDIPANEKVGTIRYMPPEILNGTLDSARFESFTRGDIYSCGLVLWEILNAFNRAKVPPRERHRLPYFDTMPDDPSLEEARAVVCEAGVRPELPAPSNAMMSSLHTLLRECWAADAVVRLTSLRVKKKLAALSSQYFGVPRS</sequence>
<dbReference type="GO" id="GO:0071363">
    <property type="term" value="P:cellular response to growth factor stimulus"/>
    <property type="evidence" value="ECO:0007669"/>
    <property type="project" value="TreeGrafter"/>
</dbReference>
<evidence type="ECO:0000256" key="13">
    <source>
        <dbReference type="ARBA" id="ARBA00023170"/>
    </source>
</evidence>
<organism evidence="19 20">
    <name type="scientific">Hypsibius exemplaris</name>
    <name type="common">Freshwater tardigrade</name>
    <dbReference type="NCBI Taxonomy" id="2072580"/>
    <lineage>
        <taxon>Eukaryota</taxon>
        <taxon>Metazoa</taxon>
        <taxon>Ecdysozoa</taxon>
        <taxon>Tardigrada</taxon>
        <taxon>Eutardigrada</taxon>
        <taxon>Parachela</taxon>
        <taxon>Hypsibioidea</taxon>
        <taxon>Hypsibiidae</taxon>
        <taxon>Hypsibius</taxon>
    </lineage>
</organism>
<comment type="similarity">
    <text evidence="2">Belongs to the protein kinase superfamily. TKL Ser/Thr protein kinase family. TGFB receptor subfamily.</text>
</comment>
<comment type="subcellular location">
    <subcellularLocation>
        <location evidence="1">Membrane</location>
        <topology evidence="1">Single-pass type I membrane protein</topology>
    </subcellularLocation>
</comment>
<keyword evidence="6 16" id="KW-0812">Transmembrane</keyword>
<dbReference type="InterPro" id="IPR011009">
    <property type="entry name" value="Kinase-like_dom_sf"/>
</dbReference>
<keyword evidence="11 16" id="KW-1133">Transmembrane helix</keyword>
<evidence type="ECO:0000256" key="9">
    <source>
        <dbReference type="ARBA" id="ARBA00022777"/>
    </source>
</evidence>
<keyword evidence="20" id="KW-1185">Reference proteome</keyword>
<keyword evidence="9" id="KW-0418">Kinase</keyword>
<evidence type="ECO:0000256" key="6">
    <source>
        <dbReference type="ARBA" id="ARBA00022692"/>
    </source>
</evidence>
<dbReference type="PROSITE" id="PS00108">
    <property type="entry name" value="PROTEIN_KINASE_ST"/>
    <property type="match status" value="1"/>
</dbReference>
<evidence type="ECO:0000256" key="2">
    <source>
        <dbReference type="ARBA" id="ARBA00009605"/>
    </source>
</evidence>
<dbReference type="OrthoDB" id="69842at2759"/>
<proteinExistence type="inferred from homology"/>
<dbReference type="EC" id="2.7.11.30" evidence="3"/>
<evidence type="ECO:0000256" key="3">
    <source>
        <dbReference type="ARBA" id="ARBA00012401"/>
    </source>
</evidence>
<dbReference type="Gene3D" id="3.30.200.20">
    <property type="entry name" value="Phosphorylase Kinase, domain 1"/>
    <property type="match status" value="1"/>
</dbReference>
<evidence type="ECO:0000259" key="18">
    <source>
        <dbReference type="PROSITE" id="PS50011"/>
    </source>
</evidence>
<protein>
    <recommendedName>
        <fullName evidence="3">receptor protein serine/threonine kinase</fullName>
        <ecNumber evidence="3">2.7.11.30</ecNumber>
    </recommendedName>
</protein>
<evidence type="ECO:0000256" key="14">
    <source>
        <dbReference type="PROSITE-ProRule" id="PRU10141"/>
    </source>
</evidence>
<dbReference type="SUPFAM" id="SSF56112">
    <property type="entry name" value="Protein kinase-like (PK-like)"/>
    <property type="match status" value="1"/>
</dbReference>
<feature type="domain" description="Protein kinase" evidence="18">
    <location>
        <begin position="257"/>
        <end position="554"/>
    </location>
</feature>
<dbReference type="InterPro" id="IPR000333">
    <property type="entry name" value="TGFB_receptor"/>
</dbReference>
<dbReference type="PANTHER" id="PTHR23255">
    <property type="entry name" value="TRANSFORMING GROWTH FACTOR-BETA RECEPTOR TYPE I AND II"/>
    <property type="match status" value="1"/>
</dbReference>
<dbReference type="Pfam" id="PF00069">
    <property type="entry name" value="Pkinase"/>
    <property type="match status" value="1"/>
</dbReference>
<evidence type="ECO:0000256" key="7">
    <source>
        <dbReference type="ARBA" id="ARBA00022729"/>
    </source>
</evidence>
<evidence type="ECO:0000256" key="8">
    <source>
        <dbReference type="ARBA" id="ARBA00022741"/>
    </source>
</evidence>
<dbReference type="GO" id="GO:0004675">
    <property type="term" value="F:transmembrane receptor protein serine/threonine kinase activity"/>
    <property type="evidence" value="ECO:0007669"/>
    <property type="project" value="UniProtKB-EC"/>
</dbReference>
<evidence type="ECO:0000256" key="1">
    <source>
        <dbReference type="ARBA" id="ARBA00004479"/>
    </source>
</evidence>
<dbReference type="EMBL" id="MTYJ01000013">
    <property type="protein sequence ID" value="OQV23184.1"/>
    <property type="molecule type" value="Genomic_DNA"/>
</dbReference>
<keyword evidence="8 14" id="KW-0547">Nucleotide-binding</keyword>
<dbReference type="InterPro" id="IPR017441">
    <property type="entry name" value="Protein_kinase_ATP_BS"/>
</dbReference>
<keyword evidence="12 16" id="KW-0472">Membrane</keyword>
<name>A0A1W0X6Z8_HYPEX</name>
<feature type="region of interest" description="Disordered" evidence="15">
    <location>
        <begin position="228"/>
        <end position="247"/>
    </location>
</feature>
<keyword evidence="10 14" id="KW-0067">ATP-binding</keyword>
<evidence type="ECO:0000256" key="4">
    <source>
        <dbReference type="ARBA" id="ARBA00022527"/>
    </source>
</evidence>
<comment type="caution">
    <text evidence="19">The sequence shown here is derived from an EMBL/GenBank/DDBJ whole genome shotgun (WGS) entry which is preliminary data.</text>
</comment>
<feature type="signal peptide" evidence="17">
    <location>
        <begin position="1"/>
        <end position="19"/>
    </location>
</feature>
<dbReference type="SMART" id="SM00220">
    <property type="entry name" value="S_TKc"/>
    <property type="match status" value="1"/>
</dbReference>
<keyword evidence="5" id="KW-0808">Transferase</keyword>
<dbReference type="Gene3D" id="1.10.510.10">
    <property type="entry name" value="Transferase(Phosphotransferase) domain 1"/>
    <property type="match status" value="1"/>
</dbReference>
<accession>A0A1W0X6Z8</accession>
<dbReference type="GO" id="GO:0005524">
    <property type="term" value="F:ATP binding"/>
    <property type="evidence" value="ECO:0007669"/>
    <property type="project" value="UniProtKB-UniRule"/>
</dbReference>
<dbReference type="GO" id="GO:0005886">
    <property type="term" value="C:plasma membrane"/>
    <property type="evidence" value="ECO:0007669"/>
    <property type="project" value="TreeGrafter"/>
</dbReference>
<evidence type="ECO:0000256" key="17">
    <source>
        <dbReference type="SAM" id="SignalP"/>
    </source>
</evidence>
<feature type="compositionally biased region" description="Acidic residues" evidence="15">
    <location>
        <begin position="228"/>
        <end position="241"/>
    </location>
</feature>
<feature type="transmembrane region" description="Helical" evidence="16">
    <location>
        <begin position="187"/>
        <end position="212"/>
    </location>
</feature>
<dbReference type="GO" id="GO:0043235">
    <property type="term" value="C:receptor complex"/>
    <property type="evidence" value="ECO:0007669"/>
    <property type="project" value="TreeGrafter"/>
</dbReference>
<evidence type="ECO:0000313" key="20">
    <source>
        <dbReference type="Proteomes" id="UP000192578"/>
    </source>
</evidence>
<keyword evidence="13 19" id="KW-0675">Receptor</keyword>
<evidence type="ECO:0000256" key="5">
    <source>
        <dbReference type="ARBA" id="ARBA00022679"/>
    </source>
</evidence>
<keyword evidence="7 17" id="KW-0732">Signal</keyword>
<dbReference type="AlphaFoldDB" id="A0A1W0X6Z8"/>
<evidence type="ECO:0000256" key="16">
    <source>
        <dbReference type="SAM" id="Phobius"/>
    </source>
</evidence>
<evidence type="ECO:0000256" key="12">
    <source>
        <dbReference type="ARBA" id="ARBA00023136"/>
    </source>
</evidence>
<evidence type="ECO:0000256" key="11">
    <source>
        <dbReference type="ARBA" id="ARBA00022989"/>
    </source>
</evidence>
<dbReference type="InterPro" id="IPR000719">
    <property type="entry name" value="Prot_kinase_dom"/>
</dbReference>
<feature type="chain" id="PRO_5012754559" description="receptor protein serine/threonine kinase" evidence="17">
    <location>
        <begin position="20"/>
        <end position="559"/>
    </location>
</feature>
<gene>
    <name evidence="19" type="ORF">BV898_02917</name>
</gene>
<dbReference type="InterPro" id="IPR008271">
    <property type="entry name" value="Ser/Thr_kinase_AS"/>
</dbReference>
<dbReference type="Proteomes" id="UP000192578">
    <property type="component" value="Unassembled WGS sequence"/>
</dbReference>
<evidence type="ECO:0000313" key="19">
    <source>
        <dbReference type="EMBL" id="OQV23184.1"/>
    </source>
</evidence>
<evidence type="ECO:0000256" key="10">
    <source>
        <dbReference type="ARBA" id="ARBA00022840"/>
    </source>
</evidence>
<feature type="binding site" evidence="14">
    <location>
        <position position="284"/>
    </location>
    <ligand>
        <name>ATP</name>
        <dbReference type="ChEBI" id="CHEBI:30616"/>
    </ligand>
</feature>
<dbReference type="PROSITE" id="PS00107">
    <property type="entry name" value="PROTEIN_KINASE_ATP"/>
    <property type="match status" value="1"/>
</dbReference>
<dbReference type="PANTHER" id="PTHR23255:SF71">
    <property type="entry name" value="RECEPTOR PROTEIN SERINE_THREONINE KINASE"/>
    <property type="match status" value="1"/>
</dbReference>
<reference evidence="20" key="1">
    <citation type="submission" date="2017-01" db="EMBL/GenBank/DDBJ databases">
        <title>Comparative genomics of anhydrobiosis in the tardigrade Hypsibius dujardini.</title>
        <authorList>
            <person name="Yoshida Y."/>
            <person name="Koutsovoulos G."/>
            <person name="Laetsch D."/>
            <person name="Stevens L."/>
            <person name="Kumar S."/>
            <person name="Horikawa D."/>
            <person name="Ishino K."/>
            <person name="Komine S."/>
            <person name="Tomita M."/>
            <person name="Blaxter M."/>
            <person name="Arakawa K."/>
        </authorList>
    </citation>
    <scope>NUCLEOTIDE SEQUENCE [LARGE SCALE GENOMIC DNA]</scope>
    <source>
        <strain evidence="20">Z151</strain>
    </source>
</reference>
<dbReference type="PROSITE" id="PS50011">
    <property type="entry name" value="PROTEIN_KINASE_DOM"/>
    <property type="match status" value="1"/>
</dbReference>
<evidence type="ECO:0000256" key="15">
    <source>
        <dbReference type="SAM" id="MobiDB-lite"/>
    </source>
</evidence>